<sequence length="159" mass="17325">MRTGKAIVSAAAALALMGSVPVATASSAASVEDAPHLVPTLGINGATLYGVSQRPGGALWDMKVDYNLNFTRFDQTNQFQFQSWCDIWEQDSDDDDLVKRGRHANINAVNQSRTATFSVRSSDIDTELGGEEIYARCFVRNMETGTQPSSYSTRIQISP</sequence>
<feature type="chain" id="PRO_5047015620" description="Secreted protein" evidence="1">
    <location>
        <begin position="26"/>
        <end position="159"/>
    </location>
</feature>
<comment type="caution">
    <text evidence="2">The sequence shown here is derived from an EMBL/GenBank/DDBJ whole genome shotgun (WGS) entry which is preliminary data.</text>
</comment>
<evidence type="ECO:0000313" key="2">
    <source>
        <dbReference type="EMBL" id="MBP2040922.1"/>
    </source>
</evidence>
<evidence type="ECO:0008006" key="4">
    <source>
        <dbReference type="Google" id="ProtNLM"/>
    </source>
</evidence>
<proteinExistence type="predicted"/>
<keyword evidence="1" id="KW-0732">Signal</keyword>
<evidence type="ECO:0000313" key="3">
    <source>
        <dbReference type="Proteomes" id="UP001519310"/>
    </source>
</evidence>
<reference evidence="2 3" key="1">
    <citation type="submission" date="2021-03" db="EMBL/GenBank/DDBJ databases">
        <title>Genomic Encyclopedia of Type Strains, Phase IV (KMG-IV): sequencing the most valuable type-strain genomes for metagenomic binning, comparative biology and taxonomic classification.</title>
        <authorList>
            <person name="Goeker M."/>
        </authorList>
    </citation>
    <scope>NUCLEOTIDE SEQUENCE [LARGE SCALE GENOMIC DNA]</scope>
    <source>
        <strain evidence="2 3">DSM 40526</strain>
    </source>
</reference>
<keyword evidence="3" id="KW-1185">Reference proteome</keyword>
<dbReference type="EMBL" id="JAGGLQ010000020">
    <property type="protein sequence ID" value="MBP2040922.1"/>
    <property type="molecule type" value="Genomic_DNA"/>
</dbReference>
<name>A0ABS4LFL6_STRAV</name>
<protein>
    <recommendedName>
        <fullName evidence="4">Secreted protein</fullName>
    </recommendedName>
</protein>
<organism evidence="2 3">
    <name type="scientific">Streptomyces avidinii</name>
    <dbReference type="NCBI Taxonomy" id="1895"/>
    <lineage>
        <taxon>Bacteria</taxon>
        <taxon>Bacillati</taxon>
        <taxon>Actinomycetota</taxon>
        <taxon>Actinomycetes</taxon>
        <taxon>Kitasatosporales</taxon>
        <taxon>Streptomycetaceae</taxon>
        <taxon>Streptomyces</taxon>
    </lineage>
</organism>
<evidence type="ECO:0000256" key="1">
    <source>
        <dbReference type="SAM" id="SignalP"/>
    </source>
</evidence>
<feature type="signal peptide" evidence="1">
    <location>
        <begin position="1"/>
        <end position="25"/>
    </location>
</feature>
<dbReference type="Proteomes" id="UP001519310">
    <property type="component" value="Unassembled WGS sequence"/>
</dbReference>
<accession>A0ABS4LFL6</accession>
<gene>
    <name evidence="2" type="ORF">J2Z77_006779</name>
</gene>